<feature type="transmembrane region" description="Helical" evidence="11">
    <location>
        <begin position="38"/>
        <end position="56"/>
    </location>
</feature>
<comment type="subcellular location">
    <subcellularLocation>
        <location evidence="1">Cell junction</location>
        <location evidence="1">Tight junction</location>
    </subcellularLocation>
    <subcellularLocation>
        <location evidence="2">Cell membrane</location>
        <topology evidence="2">Multi-pass membrane protein</topology>
    </subcellularLocation>
</comment>
<evidence type="ECO:0000256" key="5">
    <source>
        <dbReference type="ARBA" id="ARBA00022475"/>
    </source>
</evidence>
<reference evidence="12" key="5">
    <citation type="submission" date="2025-09" db="UniProtKB">
        <authorList>
            <consortium name="Ensembl"/>
        </authorList>
    </citation>
    <scope>IDENTIFICATION</scope>
</reference>
<evidence type="ECO:0000256" key="10">
    <source>
        <dbReference type="SAM" id="MobiDB-lite"/>
    </source>
</evidence>
<dbReference type="PROSITE" id="PS01346">
    <property type="entry name" value="CLAUDIN"/>
    <property type="match status" value="1"/>
</dbReference>
<accession>A0A4W4EKG9</accession>
<evidence type="ECO:0000256" key="3">
    <source>
        <dbReference type="ARBA" id="ARBA00008295"/>
    </source>
</evidence>
<organism evidence="12 13">
    <name type="scientific">Electrophorus electricus</name>
    <name type="common">Electric eel</name>
    <name type="synonym">Gymnotus electricus</name>
    <dbReference type="NCBI Taxonomy" id="8005"/>
    <lineage>
        <taxon>Eukaryota</taxon>
        <taxon>Metazoa</taxon>
        <taxon>Chordata</taxon>
        <taxon>Craniata</taxon>
        <taxon>Vertebrata</taxon>
        <taxon>Euteleostomi</taxon>
        <taxon>Actinopterygii</taxon>
        <taxon>Neopterygii</taxon>
        <taxon>Teleostei</taxon>
        <taxon>Ostariophysi</taxon>
        <taxon>Gymnotiformes</taxon>
        <taxon>Gymnotoidei</taxon>
        <taxon>Gymnotidae</taxon>
        <taxon>Electrophorus</taxon>
    </lineage>
</organism>
<feature type="transmembrane region" description="Helical" evidence="11">
    <location>
        <begin position="114"/>
        <end position="136"/>
    </location>
</feature>
<evidence type="ECO:0000313" key="13">
    <source>
        <dbReference type="Proteomes" id="UP000314983"/>
    </source>
</evidence>
<evidence type="ECO:0000256" key="7">
    <source>
        <dbReference type="ARBA" id="ARBA00022949"/>
    </source>
</evidence>
<dbReference type="Ensembl" id="ENSEEET00000012776.2">
    <property type="protein sequence ID" value="ENSEEEP00000012629.2"/>
    <property type="gene ID" value="ENSEEEG00000006336.2"/>
</dbReference>
<protein>
    <submittedName>
        <fullName evidence="12">Claudin 10</fullName>
    </submittedName>
</protein>
<dbReference type="Gene3D" id="1.20.140.150">
    <property type="match status" value="1"/>
</dbReference>
<keyword evidence="13" id="KW-1185">Reference proteome</keyword>
<keyword evidence="4" id="KW-0796">Tight junction</keyword>
<proteinExistence type="inferred from homology"/>
<feature type="region of interest" description="Disordered" evidence="10">
    <location>
        <begin position="273"/>
        <end position="295"/>
    </location>
</feature>
<gene>
    <name evidence="12" type="primary">CLDN10</name>
</gene>
<reference evidence="13" key="2">
    <citation type="journal article" date="2017" name="Sci. Adv.">
        <title>A tail of two voltages: Proteomic comparison of the three electric organs of the electric eel.</title>
        <authorList>
            <person name="Traeger L.L."/>
            <person name="Sabat G."/>
            <person name="Barrett-Wilt G.A."/>
            <person name="Wells G.B."/>
            <person name="Sussman M.R."/>
        </authorList>
    </citation>
    <scope>NUCLEOTIDE SEQUENCE [LARGE SCALE GENOMIC DNA]</scope>
</reference>
<dbReference type="GO" id="GO:0005923">
    <property type="term" value="C:bicellular tight junction"/>
    <property type="evidence" value="ECO:0007669"/>
    <property type="project" value="UniProtKB-SubCell"/>
</dbReference>
<sequence>QGRQGPCFCFFHLSIFRVIWQGGVLRFLKHTGNMNHTLMMYMEIGCFVGCLYGWILNCSTLATEYWNFSEVSEDVLTTINFFSNLWMDCVSDTTGASDCKYYASMMALPVFLHVSRALAVVSVILGFWGAVLALIGMKCTKIGGSELANARVTFAAALTYMASGFSGMIVYSMWGHKTRSEFVDSNYMAQKFEIGAAVFVGWGGSSLIIVGSAVMCFIMPLCHLPFSSNKSQHWSYVYMRSPSRGSYMTAQTRGTYRIPASSKHTRVIMSPLFQSGRNNKGSRTQNTQRIDTNRTARVPVSLNMDSYV</sequence>
<dbReference type="AlphaFoldDB" id="A0A4W4EKG9"/>
<evidence type="ECO:0000256" key="8">
    <source>
        <dbReference type="ARBA" id="ARBA00022989"/>
    </source>
</evidence>
<keyword evidence="5" id="KW-1003">Cell membrane</keyword>
<reference evidence="12" key="3">
    <citation type="submission" date="2020-05" db="EMBL/GenBank/DDBJ databases">
        <title>Electrophorus electricus (electric eel) genome, fEleEle1, primary haplotype.</title>
        <authorList>
            <person name="Myers G."/>
            <person name="Meyer A."/>
            <person name="Fedrigo O."/>
            <person name="Formenti G."/>
            <person name="Rhie A."/>
            <person name="Tracey A."/>
            <person name="Sims Y."/>
            <person name="Jarvis E.D."/>
        </authorList>
    </citation>
    <scope>NUCLEOTIDE SEQUENCE [LARGE SCALE GENOMIC DNA]</scope>
</reference>
<feature type="transmembrane region" description="Helical" evidence="11">
    <location>
        <begin position="148"/>
        <end position="174"/>
    </location>
</feature>
<feature type="transmembrane region" description="Helical" evidence="11">
    <location>
        <begin position="194"/>
        <end position="222"/>
    </location>
</feature>
<dbReference type="STRING" id="8005.ENSEEEP00000012629"/>
<dbReference type="Pfam" id="PF00822">
    <property type="entry name" value="PMP22_Claudin"/>
    <property type="match status" value="1"/>
</dbReference>
<evidence type="ECO:0000256" key="4">
    <source>
        <dbReference type="ARBA" id="ARBA00022427"/>
    </source>
</evidence>
<evidence type="ECO:0000313" key="12">
    <source>
        <dbReference type="Ensembl" id="ENSEEEP00000012629.2"/>
    </source>
</evidence>
<dbReference type="InterPro" id="IPR004031">
    <property type="entry name" value="PMP22/EMP/MP20/Claudin"/>
</dbReference>
<keyword evidence="9 11" id="KW-0472">Membrane</keyword>
<reference evidence="13" key="1">
    <citation type="journal article" date="2014" name="Science">
        <title>Nonhuman genetics. Genomic basis for the convergent evolution of electric organs.</title>
        <authorList>
            <person name="Gallant J.R."/>
            <person name="Traeger L.L."/>
            <person name="Volkening J.D."/>
            <person name="Moffett H."/>
            <person name="Chen P.H."/>
            <person name="Novina C.D."/>
            <person name="Phillips G.N.Jr."/>
            <person name="Anand R."/>
            <person name="Wells G.B."/>
            <person name="Pinch M."/>
            <person name="Guth R."/>
            <person name="Unguez G.A."/>
            <person name="Albert J.S."/>
            <person name="Zakon H.H."/>
            <person name="Samanta M.P."/>
            <person name="Sussman M.R."/>
        </authorList>
    </citation>
    <scope>NUCLEOTIDE SEQUENCE [LARGE SCALE GENOMIC DNA]</scope>
</reference>
<keyword evidence="6 11" id="KW-0812">Transmembrane</keyword>
<keyword evidence="8 11" id="KW-1133">Transmembrane helix</keyword>
<dbReference type="PRINTS" id="PR01077">
    <property type="entry name" value="CLAUDIN"/>
</dbReference>
<reference evidence="12" key="4">
    <citation type="submission" date="2025-08" db="UniProtKB">
        <authorList>
            <consortium name="Ensembl"/>
        </authorList>
    </citation>
    <scope>IDENTIFICATION</scope>
</reference>
<evidence type="ECO:0000256" key="6">
    <source>
        <dbReference type="ARBA" id="ARBA00022692"/>
    </source>
</evidence>
<dbReference type="GeneTree" id="ENSGT00940000155232"/>
<name>A0A4W4EKG9_ELEEL</name>
<dbReference type="GO" id="GO:0005886">
    <property type="term" value="C:plasma membrane"/>
    <property type="evidence" value="ECO:0007669"/>
    <property type="project" value="UniProtKB-SubCell"/>
</dbReference>
<dbReference type="GO" id="GO:0005198">
    <property type="term" value="F:structural molecule activity"/>
    <property type="evidence" value="ECO:0007669"/>
    <property type="project" value="InterPro"/>
</dbReference>
<dbReference type="PANTHER" id="PTHR12002">
    <property type="entry name" value="CLAUDIN"/>
    <property type="match status" value="1"/>
</dbReference>
<dbReference type="InterPro" id="IPR017974">
    <property type="entry name" value="Claudin_CS"/>
</dbReference>
<evidence type="ECO:0000256" key="9">
    <source>
        <dbReference type="ARBA" id="ARBA00023136"/>
    </source>
</evidence>
<comment type="similarity">
    <text evidence="3">Belongs to the claudin family.</text>
</comment>
<dbReference type="Proteomes" id="UP000314983">
    <property type="component" value="Chromosome 1"/>
</dbReference>
<evidence type="ECO:0000256" key="2">
    <source>
        <dbReference type="ARBA" id="ARBA00004651"/>
    </source>
</evidence>
<keyword evidence="7" id="KW-0965">Cell junction</keyword>
<evidence type="ECO:0000256" key="11">
    <source>
        <dbReference type="SAM" id="Phobius"/>
    </source>
</evidence>
<evidence type="ECO:0000256" key="1">
    <source>
        <dbReference type="ARBA" id="ARBA00004435"/>
    </source>
</evidence>
<dbReference type="InterPro" id="IPR006187">
    <property type="entry name" value="Claudin"/>
</dbReference>